<dbReference type="GO" id="GO:0032259">
    <property type="term" value="P:methylation"/>
    <property type="evidence" value="ECO:0007669"/>
    <property type="project" value="UniProtKB-KW"/>
</dbReference>
<dbReference type="GO" id="GO:0008757">
    <property type="term" value="F:S-adenosylmethionine-dependent methyltransferase activity"/>
    <property type="evidence" value="ECO:0007669"/>
    <property type="project" value="InterPro"/>
</dbReference>
<keyword evidence="7 8" id="KW-0093">Biotin biosynthesis</keyword>
<dbReference type="Pfam" id="PF08241">
    <property type="entry name" value="Methyltransf_11"/>
    <property type="match status" value="1"/>
</dbReference>
<dbReference type="PANTHER" id="PTHR13090:SF1">
    <property type="entry name" value="ARGININE-HYDROXYLASE NDUFAF5, MITOCHONDRIAL"/>
    <property type="match status" value="1"/>
</dbReference>
<evidence type="ECO:0000256" key="1">
    <source>
        <dbReference type="ARBA" id="ARBA00000852"/>
    </source>
</evidence>
<dbReference type="InterPro" id="IPR050602">
    <property type="entry name" value="Malonyl-ACP_OMT"/>
</dbReference>
<dbReference type="GO" id="GO:0102130">
    <property type="term" value="F:malonyl-CoA methyltransferase activity"/>
    <property type="evidence" value="ECO:0007669"/>
    <property type="project" value="UniProtKB-EC"/>
</dbReference>
<evidence type="ECO:0000256" key="8">
    <source>
        <dbReference type="HAMAP-Rule" id="MF_00835"/>
    </source>
</evidence>
<evidence type="ECO:0000256" key="2">
    <source>
        <dbReference type="ARBA" id="ARBA00004746"/>
    </source>
</evidence>
<evidence type="ECO:0000256" key="5">
    <source>
        <dbReference type="ARBA" id="ARBA00022679"/>
    </source>
</evidence>
<dbReference type="NCBIfam" id="TIGR02072">
    <property type="entry name" value="BioC"/>
    <property type="match status" value="1"/>
</dbReference>
<accession>A0A378J2T0</accession>
<dbReference type="HAMAP" id="MF_00835">
    <property type="entry name" value="BioC"/>
    <property type="match status" value="1"/>
</dbReference>
<comment type="pathway">
    <text evidence="2 8">Cofactor biosynthesis; biotin biosynthesis.</text>
</comment>
<dbReference type="InterPro" id="IPR029063">
    <property type="entry name" value="SAM-dependent_MTases_sf"/>
</dbReference>
<gene>
    <name evidence="10" type="primary">bioC_1</name>
    <name evidence="8" type="synonym">bioC</name>
    <name evidence="10" type="ORF">NCTC13292_00843</name>
</gene>
<feature type="domain" description="Methyltransferase type 11" evidence="9">
    <location>
        <begin position="48"/>
        <end position="144"/>
    </location>
</feature>
<evidence type="ECO:0000256" key="4">
    <source>
        <dbReference type="ARBA" id="ARBA00022603"/>
    </source>
</evidence>
<dbReference type="InterPro" id="IPR013216">
    <property type="entry name" value="Methyltransf_11"/>
</dbReference>
<comment type="catalytic activity">
    <reaction evidence="1 8">
        <text>malonyl-[ACP] + S-adenosyl-L-methionine = malonyl-[ACP] methyl ester + S-adenosyl-L-homocysteine</text>
        <dbReference type="Rhea" id="RHEA:17105"/>
        <dbReference type="Rhea" id="RHEA-COMP:9623"/>
        <dbReference type="Rhea" id="RHEA-COMP:9954"/>
        <dbReference type="ChEBI" id="CHEBI:57856"/>
        <dbReference type="ChEBI" id="CHEBI:59789"/>
        <dbReference type="ChEBI" id="CHEBI:78449"/>
        <dbReference type="ChEBI" id="CHEBI:78845"/>
        <dbReference type="EC" id="2.1.1.197"/>
    </reaction>
</comment>
<sequence length="286" mass="32923">MMNLKIEICNTFNRHAFEYEQAAKVQHEIGERLFERLHYLKINPRYVLDLGCGTGIFSALLKKQYPQAQIIGLDLAYEMLTLANKKQGWRRKWHLVNADMAALPFPSGLFDLVFANQVIHWIQPLSTVLRELNRVMNIQGCLMFSTLGPDTFKELKQAWLKADNYAHTNDFIDMHDIGDCLLGERFLDPVVDMEVLKVHYTSLKQLVRSLKAQGVRNINQARNAGLTGKGSWQRFEAGYKTLCTTDAKYPLSYEVVYGHAWKGEQRRINDGTETFIPVSQIRRLGK</sequence>
<keyword evidence="11" id="KW-1185">Reference proteome</keyword>
<dbReference type="EC" id="2.1.1.197" evidence="3 8"/>
<dbReference type="PANTHER" id="PTHR13090">
    <property type="entry name" value="ARGININE-HYDROXYLASE NDUFAF5, MITOCHONDRIAL"/>
    <property type="match status" value="1"/>
</dbReference>
<comment type="similarity">
    <text evidence="8">Belongs to the methyltransferase superfamily.</text>
</comment>
<keyword evidence="4 8" id="KW-0489">Methyltransferase</keyword>
<dbReference type="UniPathway" id="UPA00078"/>
<dbReference type="InterPro" id="IPR011814">
    <property type="entry name" value="BioC"/>
</dbReference>
<evidence type="ECO:0000256" key="3">
    <source>
        <dbReference type="ARBA" id="ARBA00012327"/>
    </source>
</evidence>
<organism evidence="10 11">
    <name type="scientific">Legionella donaldsonii</name>
    <dbReference type="NCBI Taxonomy" id="45060"/>
    <lineage>
        <taxon>Bacteria</taxon>
        <taxon>Pseudomonadati</taxon>
        <taxon>Pseudomonadota</taxon>
        <taxon>Gammaproteobacteria</taxon>
        <taxon>Legionellales</taxon>
        <taxon>Legionellaceae</taxon>
        <taxon>Legionella</taxon>
    </lineage>
</organism>
<dbReference type="CDD" id="cd02440">
    <property type="entry name" value="AdoMet_MTases"/>
    <property type="match status" value="1"/>
</dbReference>
<dbReference type="Proteomes" id="UP000254677">
    <property type="component" value="Unassembled WGS sequence"/>
</dbReference>
<evidence type="ECO:0000313" key="10">
    <source>
        <dbReference type="EMBL" id="STX41271.1"/>
    </source>
</evidence>
<proteinExistence type="inferred from homology"/>
<evidence type="ECO:0000259" key="9">
    <source>
        <dbReference type="Pfam" id="PF08241"/>
    </source>
</evidence>
<evidence type="ECO:0000313" key="11">
    <source>
        <dbReference type="Proteomes" id="UP000254677"/>
    </source>
</evidence>
<keyword evidence="6 8" id="KW-0949">S-adenosyl-L-methionine</keyword>
<evidence type="ECO:0000256" key="6">
    <source>
        <dbReference type="ARBA" id="ARBA00022691"/>
    </source>
</evidence>
<dbReference type="GO" id="GO:0010340">
    <property type="term" value="F:carboxyl-O-methyltransferase activity"/>
    <property type="evidence" value="ECO:0007669"/>
    <property type="project" value="UniProtKB-UniRule"/>
</dbReference>
<dbReference type="Gene3D" id="3.40.50.150">
    <property type="entry name" value="Vaccinia Virus protein VP39"/>
    <property type="match status" value="1"/>
</dbReference>
<name>A0A378J2T0_9GAMM</name>
<reference evidence="10 11" key="1">
    <citation type="submission" date="2018-06" db="EMBL/GenBank/DDBJ databases">
        <authorList>
            <consortium name="Pathogen Informatics"/>
            <person name="Doyle S."/>
        </authorList>
    </citation>
    <scope>NUCLEOTIDE SEQUENCE [LARGE SCALE GENOMIC DNA]</scope>
    <source>
        <strain evidence="10 11">NCTC13292</strain>
    </source>
</reference>
<evidence type="ECO:0000256" key="7">
    <source>
        <dbReference type="ARBA" id="ARBA00022756"/>
    </source>
</evidence>
<comment type="function">
    <text evidence="8">Converts the free carboxyl group of a malonyl-thioester to its methyl ester by transfer of a methyl group from S-adenosyl-L-methionine (SAM). It allows to synthesize pimeloyl-ACP via the fatty acid synthetic pathway.</text>
</comment>
<dbReference type="GO" id="GO:0009102">
    <property type="term" value="P:biotin biosynthetic process"/>
    <property type="evidence" value="ECO:0007669"/>
    <property type="project" value="UniProtKB-UniRule"/>
</dbReference>
<dbReference type="AlphaFoldDB" id="A0A378J2T0"/>
<protein>
    <recommendedName>
        <fullName evidence="3 8">Malonyl-[acyl-carrier protein] O-methyltransferase</fullName>
        <shortName evidence="8">Malonyl-ACP O-methyltransferase</shortName>
        <ecNumber evidence="3 8">2.1.1.197</ecNumber>
    </recommendedName>
    <alternativeName>
        <fullName evidence="8">Biotin synthesis protein BioC</fullName>
    </alternativeName>
</protein>
<dbReference type="SUPFAM" id="SSF53335">
    <property type="entry name" value="S-adenosyl-L-methionine-dependent methyltransferases"/>
    <property type="match status" value="1"/>
</dbReference>
<dbReference type="EMBL" id="UGOA01000001">
    <property type="protein sequence ID" value="STX41271.1"/>
    <property type="molecule type" value="Genomic_DNA"/>
</dbReference>
<keyword evidence="5 8" id="KW-0808">Transferase</keyword>